<dbReference type="CDD" id="cd24161">
    <property type="entry name" value="NUDIX_ADPRase_Ndx2"/>
    <property type="match status" value="1"/>
</dbReference>
<dbReference type="GO" id="GO:0005829">
    <property type="term" value="C:cytosol"/>
    <property type="evidence" value="ECO:0007669"/>
    <property type="project" value="TreeGrafter"/>
</dbReference>
<proteinExistence type="predicted"/>
<evidence type="ECO:0000256" key="2">
    <source>
        <dbReference type="ARBA" id="ARBA00022801"/>
    </source>
</evidence>
<dbReference type="Gene3D" id="3.90.79.10">
    <property type="entry name" value="Nucleoside Triphosphate Pyrophosphohydrolase"/>
    <property type="match status" value="1"/>
</dbReference>
<dbReference type="GO" id="GO:0016787">
    <property type="term" value="F:hydrolase activity"/>
    <property type="evidence" value="ECO:0007669"/>
    <property type="project" value="UniProtKB-KW"/>
</dbReference>
<evidence type="ECO:0000313" key="5">
    <source>
        <dbReference type="Proteomes" id="UP000604475"/>
    </source>
</evidence>
<feature type="domain" description="Nudix hydrolase" evidence="3">
    <location>
        <begin position="37"/>
        <end position="172"/>
    </location>
</feature>
<evidence type="ECO:0000259" key="3">
    <source>
        <dbReference type="PROSITE" id="PS51462"/>
    </source>
</evidence>
<evidence type="ECO:0000313" key="4">
    <source>
        <dbReference type="EMBL" id="MBL7632956.1"/>
    </source>
</evidence>
<keyword evidence="2 4" id="KW-0378">Hydrolase</keyword>
<dbReference type="GO" id="GO:0019693">
    <property type="term" value="P:ribose phosphate metabolic process"/>
    <property type="evidence" value="ECO:0007669"/>
    <property type="project" value="TreeGrafter"/>
</dbReference>
<dbReference type="GO" id="GO:0006753">
    <property type="term" value="P:nucleoside phosphate metabolic process"/>
    <property type="evidence" value="ECO:0007669"/>
    <property type="project" value="TreeGrafter"/>
</dbReference>
<dbReference type="SUPFAM" id="SSF55811">
    <property type="entry name" value="Nudix"/>
    <property type="match status" value="1"/>
</dbReference>
<dbReference type="InterPro" id="IPR000086">
    <property type="entry name" value="NUDIX_hydrolase_dom"/>
</dbReference>
<dbReference type="InterPro" id="IPR015797">
    <property type="entry name" value="NUDIX_hydrolase-like_dom_sf"/>
</dbReference>
<dbReference type="EMBL" id="JAEACQ010000360">
    <property type="protein sequence ID" value="MBL7632956.1"/>
    <property type="molecule type" value="Genomic_DNA"/>
</dbReference>
<dbReference type="RefSeq" id="WP_203007639.1">
    <property type="nucleotide sequence ID" value="NZ_JADWYU010000032.1"/>
</dbReference>
<accession>A0A937UW30</accession>
<evidence type="ECO:0000256" key="1">
    <source>
        <dbReference type="ARBA" id="ARBA00001946"/>
    </source>
</evidence>
<dbReference type="PANTHER" id="PTHR11839">
    <property type="entry name" value="UDP/ADP-SUGAR PYROPHOSPHATASE"/>
    <property type="match status" value="1"/>
</dbReference>
<name>A0A937UW30_9ACTN</name>
<dbReference type="AlphaFoldDB" id="A0A937UW30"/>
<reference evidence="4" key="1">
    <citation type="submission" date="2020-12" db="EMBL/GenBank/DDBJ databases">
        <title>Genomic characterization of non-nitrogen-fixing Frankia strains.</title>
        <authorList>
            <person name="Carlos-Shanley C."/>
            <person name="Guerra T."/>
            <person name="Hahn D."/>
        </authorList>
    </citation>
    <scope>NUCLEOTIDE SEQUENCE</scope>
    <source>
        <strain evidence="4">CN6</strain>
    </source>
</reference>
<dbReference type="Proteomes" id="UP000604475">
    <property type="component" value="Unassembled WGS sequence"/>
</dbReference>
<sequence>MSAASSSEIVYRNPWMTVREDRFTRPDGSQGLYGVVEKPDFALIIPVDLDGLWLVEQLRYPVGARHWEFPQGSWEDDPGVDPAALAAAELAEETGLRAGTWTFLARFYPAYGYADQGCRAWVATDLSQGPAARSVEEQDLVARKVRWAEWDRMLAAGEIVDGSSLAAWALLRAHPTLNGLVRTVG</sequence>
<dbReference type="PANTHER" id="PTHR11839:SF18">
    <property type="entry name" value="NUDIX HYDROLASE DOMAIN-CONTAINING PROTEIN"/>
    <property type="match status" value="1"/>
</dbReference>
<dbReference type="PROSITE" id="PS51462">
    <property type="entry name" value="NUDIX"/>
    <property type="match status" value="1"/>
</dbReference>
<comment type="cofactor">
    <cofactor evidence="1">
        <name>Mg(2+)</name>
        <dbReference type="ChEBI" id="CHEBI:18420"/>
    </cofactor>
</comment>
<organism evidence="4 5">
    <name type="scientific">Frankia nepalensis</name>
    <dbReference type="NCBI Taxonomy" id="1836974"/>
    <lineage>
        <taxon>Bacteria</taxon>
        <taxon>Bacillati</taxon>
        <taxon>Actinomycetota</taxon>
        <taxon>Actinomycetes</taxon>
        <taxon>Frankiales</taxon>
        <taxon>Frankiaceae</taxon>
        <taxon>Frankia</taxon>
    </lineage>
</organism>
<dbReference type="Pfam" id="PF00293">
    <property type="entry name" value="NUDIX"/>
    <property type="match status" value="1"/>
</dbReference>
<protein>
    <submittedName>
        <fullName evidence="4">NUDIX hydrolase</fullName>
    </submittedName>
</protein>
<gene>
    <name evidence="4" type="ORF">I7412_38560</name>
</gene>
<keyword evidence="5" id="KW-1185">Reference proteome</keyword>
<comment type="caution">
    <text evidence="4">The sequence shown here is derived from an EMBL/GenBank/DDBJ whole genome shotgun (WGS) entry which is preliminary data.</text>
</comment>